<comment type="caution">
    <text evidence="3">The sequence shown here is derived from an EMBL/GenBank/DDBJ whole genome shotgun (WGS) entry which is preliminary data.</text>
</comment>
<proteinExistence type="predicted"/>
<protein>
    <submittedName>
        <fullName evidence="3">Uncharacterized protein</fullName>
    </submittedName>
</protein>
<accession>A0AAD4M2J7</accession>
<feature type="region of interest" description="Disordered" evidence="2">
    <location>
        <begin position="185"/>
        <end position="209"/>
    </location>
</feature>
<evidence type="ECO:0000256" key="2">
    <source>
        <dbReference type="SAM" id="MobiDB-lite"/>
    </source>
</evidence>
<gene>
    <name evidence="3" type="ORF">B0F90DRAFT_1669448</name>
</gene>
<evidence type="ECO:0000313" key="4">
    <source>
        <dbReference type="Proteomes" id="UP001203297"/>
    </source>
</evidence>
<feature type="compositionally biased region" description="Polar residues" evidence="2">
    <location>
        <begin position="188"/>
        <end position="209"/>
    </location>
</feature>
<dbReference type="AlphaFoldDB" id="A0AAD4M2J7"/>
<keyword evidence="4" id="KW-1185">Reference proteome</keyword>
<name>A0AAD4M2J7_9AGAM</name>
<evidence type="ECO:0000256" key="1">
    <source>
        <dbReference type="SAM" id="Coils"/>
    </source>
</evidence>
<dbReference type="Proteomes" id="UP001203297">
    <property type="component" value="Unassembled WGS sequence"/>
</dbReference>
<keyword evidence="1" id="KW-0175">Coiled coil</keyword>
<organism evidence="3 4">
    <name type="scientific">Multifurca ochricompacta</name>
    <dbReference type="NCBI Taxonomy" id="376703"/>
    <lineage>
        <taxon>Eukaryota</taxon>
        <taxon>Fungi</taxon>
        <taxon>Dikarya</taxon>
        <taxon>Basidiomycota</taxon>
        <taxon>Agaricomycotina</taxon>
        <taxon>Agaricomycetes</taxon>
        <taxon>Russulales</taxon>
        <taxon>Russulaceae</taxon>
        <taxon>Multifurca</taxon>
    </lineage>
</organism>
<dbReference type="EMBL" id="WTXG01000037">
    <property type="protein sequence ID" value="KAI0297442.1"/>
    <property type="molecule type" value="Genomic_DNA"/>
</dbReference>
<sequence length="209" mass="23958">MEQDNKALEFPFFPNNPNSSMFFPLEIAMANGDKVMVKYIFYMNGGMDVAGCLKKDGPVYSVPVYLEERETGCLHHTMSDEQIQHLSANDPWAFTINKVLNNMHLLHLKAEVMRLQKTLTLHTTLNTQYQEYAKQMTQLSSRMFQVEQELTNIRKQLELGDTYQTIAERCHICMKTTKARHVGDATHGPNNHQSVGMVQQVPPSQHRTS</sequence>
<feature type="coiled-coil region" evidence="1">
    <location>
        <begin position="129"/>
        <end position="156"/>
    </location>
</feature>
<evidence type="ECO:0000313" key="3">
    <source>
        <dbReference type="EMBL" id="KAI0297442.1"/>
    </source>
</evidence>
<reference evidence="3" key="1">
    <citation type="journal article" date="2022" name="New Phytol.">
        <title>Evolutionary transition to the ectomycorrhizal habit in the genomes of a hyperdiverse lineage of mushroom-forming fungi.</title>
        <authorList>
            <person name="Looney B."/>
            <person name="Miyauchi S."/>
            <person name="Morin E."/>
            <person name="Drula E."/>
            <person name="Courty P.E."/>
            <person name="Kohler A."/>
            <person name="Kuo A."/>
            <person name="LaButti K."/>
            <person name="Pangilinan J."/>
            <person name="Lipzen A."/>
            <person name="Riley R."/>
            <person name="Andreopoulos W."/>
            <person name="He G."/>
            <person name="Johnson J."/>
            <person name="Nolan M."/>
            <person name="Tritt A."/>
            <person name="Barry K.W."/>
            <person name="Grigoriev I.V."/>
            <person name="Nagy L.G."/>
            <person name="Hibbett D."/>
            <person name="Henrissat B."/>
            <person name="Matheny P.B."/>
            <person name="Labbe J."/>
            <person name="Martin F.M."/>
        </authorList>
    </citation>
    <scope>NUCLEOTIDE SEQUENCE</scope>
    <source>
        <strain evidence="3">BPL690</strain>
    </source>
</reference>